<evidence type="ECO:0000313" key="1">
    <source>
        <dbReference type="EMBL" id="CAE7223683.1"/>
    </source>
</evidence>
<gene>
    <name evidence="1" type="ORF">SNEC2469_LOCUS3016</name>
</gene>
<dbReference type="GO" id="GO:0015035">
    <property type="term" value="F:protein-disulfide reductase activity"/>
    <property type="evidence" value="ECO:0007669"/>
    <property type="project" value="InterPro"/>
</dbReference>
<protein>
    <submittedName>
        <fullName evidence="1">Uncharacterized protein</fullName>
    </submittedName>
</protein>
<sequence length="104" mass="11726">MCRRSSRILRRLDWFGRLAFQDSTVLPEEELPVSRETSMEGMPMRTKEGGVLVGFPAVRRALRRTPLGFIPAVLLYVPGVSWCGARVYAFIAARRGRDVCAVEL</sequence>
<dbReference type="InterPro" id="IPR007263">
    <property type="entry name" value="DCC1-like"/>
</dbReference>
<name>A0A812KG52_9DINO</name>
<dbReference type="AlphaFoldDB" id="A0A812KG52"/>
<proteinExistence type="predicted"/>
<organism evidence="1 2">
    <name type="scientific">Symbiodinium necroappetens</name>
    <dbReference type="NCBI Taxonomy" id="1628268"/>
    <lineage>
        <taxon>Eukaryota</taxon>
        <taxon>Sar</taxon>
        <taxon>Alveolata</taxon>
        <taxon>Dinophyceae</taxon>
        <taxon>Suessiales</taxon>
        <taxon>Symbiodiniaceae</taxon>
        <taxon>Symbiodinium</taxon>
    </lineage>
</organism>
<comment type="caution">
    <text evidence="1">The sequence shown here is derived from an EMBL/GenBank/DDBJ whole genome shotgun (WGS) entry which is preliminary data.</text>
</comment>
<dbReference type="Proteomes" id="UP000601435">
    <property type="component" value="Unassembled WGS sequence"/>
</dbReference>
<dbReference type="EMBL" id="CAJNJA010007364">
    <property type="protein sequence ID" value="CAE7223683.1"/>
    <property type="molecule type" value="Genomic_DNA"/>
</dbReference>
<accession>A0A812KG52</accession>
<evidence type="ECO:0000313" key="2">
    <source>
        <dbReference type="Proteomes" id="UP000601435"/>
    </source>
</evidence>
<reference evidence="1" key="1">
    <citation type="submission" date="2021-02" db="EMBL/GenBank/DDBJ databases">
        <authorList>
            <person name="Dougan E. K."/>
            <person name="Rhodes N."/>
            <person name="Thang M."/>
            <person name="Chan C."/>
        </authorList>
    </citation>
    <scope>NUCLEOTIDE SEQUENCE</scope>
</reference>
<dbReference type="Pfam" id="PF04134">
    <property type="entry name" value="DCC1-like"/>
    <property type="match status" value="1"/>
</dbReference>
<keyword evidence="2" id="KW-1185">Reference proteome</keyword>